<name>A0A444UAI3_ACIRT</name>
<accession>A0A444UAI3</accession>
<keyword evidence="2" id="KW-0396">Initiation factor</keyword>
<dbReference type="AlphaFoldDB" id="A0A444UAI3"/>
<protein>
    <submittedName>
        <fullName evidence="2">Transcription initiation factor TFIID subunit 4</fullName>
    </submittedName>
</protein>
<organism evidence="2 3">
    <name type="scientific">Acipenser ruthenus</name>
    <name type="common">Sterlet sturgeon</name>
    <dbReference type="NCBI Taxonomy" id="7906"/>
    <lineage>
        <taxon>Eukaryota</taxon>
        <taxon>Metazoa</taxon>
        <taxon>Chordata</taxon>
        <taxon>Craniata</taxon>
        <taxon>Vertebrata</taxon>
        <taxon>Euteleostomi</taxon>
        <taxon>Actinopterygii</taxon>
        <taxon>Chondrostei</taxon>
        <taxon>Acipenseriformes</taxon>
        <taxon>Acipenseridae</taxon>
        <taxon>Acipenser</taxon>
    </lineage>
</organism>
<dbReference type="GO" id="GO:0003743">
    <property type="term" value="F:translation initiation factor activity"/>
    <property type="evidence" value="ECO:0007669"/>
    <property type="project" value="UniProtKB-KW"/>
</dbReference>
<dbReference type="EMBL" id="SCEB01214936">
    <property type="protein sequence ID" value="RXM32180.1"/>
    <property type="molecule type" value="Genomic_DNA"/>
</dbReference>
<sequence length="462" mass="46331">MAGGSDPLEDMLFSEVDEKAVSDLVGSLESELTGQSNPAAPHTEIRSTAAAGAANHHLGRMLPVQVGTILQQQQQEGQHKAVLNQEPSSKALSSGKTVIPSSLSSIPPFEGASITPGTGVNANSSGLQSHGASNIAALAAPGLTLPPPLVSINPANRSSVLGPAGAAATADPLKNHIASTIRTAPPGIQSLNGNGGVVVNSAASVHFSAGASGTVQLLNNVVNSVASTSSTVNSNLTVASSVNTTAFSATQTVFPAGQADRAGTPTIALQRPPPSHITNIAQNGNGTTTSTLIQSGARAGTPAAAGTQLVNHKSADASSIPKTDSLAQSKIIMSTQPCVVNSLMNPTTSAPVMNPPTSQPHSSIANSVPAVSSPVPLNTVAKPATVNIVGPPLGAPVGVVRPGTPSPSQVMPTPAHPQQPRPGVGAPQQRLVAPQLIVRPPQQTTIQLPPGFTIPQGELVML</sequence>
<evidence type="ECO:0000313" key="3">
    <source>
        <dbReference type="Proteomes" id="UP000289886"/>
    </source>
</evidence>
<reference evidence="2 3" key="1">
    <citation type="submission" date="2019-01" db="EMBL/GenBank/DDBJ databases">
        <title>Draft Genome and Complete Hox-Cluster Characterization of the Sterlet Sturgeon (Acipenser ruthenus).</title>
        <authorList>
            <person name="Wei Q."/>
        </authorList>
    </citation>
    <scope>NUCLEOTIDE SEQUENCE [LARGE SCALE GENOMIC DNA]</scope>
    <source>
        <strain evidence="2">WHYD16114868_AA</strain>
        <tissue evidence="2">Blood</tissue>
    </source>
</reference>
<feature type="region of interest" description="Disordered" evidence="1">
    <location>
        <begin position="402"/>
        <end position="427"/>
    </location>
</feature>
<dbReference type="Proteomes" id="UP000289886">
    <property type="component" value="Unassembled WGS sequence"/>
</dbReference>
<evidence type="ECO:0000256" key="1">
    <source>
        <dbReference type="SAM" id="MobiDB-lite"/>
    </source>
</evidence>
<comment type="caution">
    <text evidence="2">The sequence shown here is derived from an EMBL/GenBank/DDBJ whole genome shotgun (WGS) entry which is preliminary data.</text>
</comment>
<gene>
    <name evidence="2" type="ORF">EOD39_6315</name>
</gene>
<keyword evidence="2" id="KW-0648">Protein biosynthesis</keyword>
<evidence type="ECO:0000313" key="2">
    <source>
        <dbReference type="EMBL" id="RXM32180.1"/>
    </source>
</evidence>
<keyword evidence="3" id="KW-1185">Reference proteome</keyword>
<proteinExistence type="predicted"/>